<evidence type="ECO:0008006" key="3">
    <source>
        <dbReference type="Google" id="ProtNLM"/>
    </source>
</evidence>
<dbReference type="HOGENOM" id="CLU_1737830_0_0_9"/>
<keyword evidence="1" id="KW-0614">Plasmid</keyword>
<dbReference type="EMBL" id="AP008972">
    <property type="protein sequence ID" value="BAG09058.1"/>
    <property type="molecule type" value="Genomic_DNA"/>
</dbReference>
<organism evidence="1 2">
    <name type="scientific">Finegoldia magna (strain ATCC 29328 / DSM 20472 / WAL 2508)</name>
    <name type="common">Peptostreptococcus magnus</name>
    <dbReference type="NCBI Taxonomy" id="334413"/>
    <lineage>
        <taxon>Bacteria</taxon>
        <taxon>Bacillati</taxon>
        <taxon>Bacillota</taxon>
        <taxon>Tissierellia</taxon>
        <taxon>Tissierellales</taxon>
        <taxon>Peptoniphilaceae</taxon>
        <taxon>Finegoldia</taxon>
    </lineage>
</organism>
<dbReference type="KEGG" id="fma:FMG_P0009"/>
<reference evidence="1 2" key="1">
    <citation type="journal article" date="2008" name="DNA Res.">
        <title>Complete genome sequence of Finegoldia magna, an anaerobic opportunistic pathogen.</title>
        <authorList>
            <person name="Goto T."/>
            <person name="Yamashita A."/>
            <person name="Hirakawa H."/>
            <person name="Matsutani M."/>
            <person name="Todo K."/>
            <person name="Ohshima K."/>
            <person name="Toh H."/>
            <person name="Miyamoto K."/>
            <person name="Kuhara S."/>
            <person name="Hattori M."/>
            <person name="Shimizu T."/>
            <person name="Akimoto S."/>
        </authorList>
    </citation>
    <scope>NUCLEOTIDE SEQUENCE [LARGE SCALE GENOMIC DNA]</scope>
    <source>
        <strain evidence="2">ATCC 29328 / DSM 20472 / WAL 2508</strain>
        <plasmid evidence="1 2">pFMC</plasmid>
    </source>
</reference>
<sequence length="150" mass="17714">MSKFMILPIYYIHNKTTNKGEKTMRDLKIRDEQLLEEALKNNVEGFFQDLQKAFDYGSEDYDEDYFITDDIFDIKVLSDLNKTFFGACYQIAFGGPNIYINTYDNVVEGYWGGTKIIENLEYYLDSLGLDDKFELLETLDDYIEELFECR</sequence>
<geneLocation type="plasmid" evidence="1 2">
    <name>pFMC</name>
</geneLocation>
<accession>B0S467</accession>
<name>B0S467_FINM2</name>
<evidence type="ECO:0000313" key="2">
    <source>
        <dbReference type="Proteomes" id="UP000001319"/>
    </source>
</evidence>
<keyword evidence="2" id="KW-1185">Reference proteome</keyword>
<gene>
    <name evidence="1" type="ordered locus">FMG_P0009</name>
</gene>
<dbReference type="Proteomes" id="UP000001319">
    <property type="component" value="Plasmid pFMC"/>
</dbReference>
<proteinExistence type="predicted"/>
<dbReference type="AlphaFoldDB" id="B0S467"/>
<dbReference type="eggNOG" id="ENOG502ZFPH">
    <property type="taxonomic scope" value="Bacteria"/>
</dbReference>
<protein>
    <recommendedName>
        <fullName evidence="3">CDI immunity protein domain-containing protein</fullName>
    </recommendedName>
</protein>
<evidence type="ECO:0000313" key="1">
    <source>
        <dbReference type="EMBL" id="BAG09058.1"/>
    </source>
</evidence>